<keyword evidence="2" id="KW-1185">Reference proteome</keyword>
<organism evidence="1 2">
    <name type="scientific">Bombiscardovia apis</name>
    <dbReference type="NCBI Taxonomy" id="2932182"/>
    <lineage>
        <taxon>Bacteria</taxon>
        <taxon>Bacillati</taxon>
        <taxon>Actinomycetota</taxon>
        <taxon>Actinomycetes</taxon>
        <taxon>Bifidobacteriales</taxon>
        <taxon>Bifidobacteriaceae</taxon>
        <taxon>Bombiscardovia</taxon>
    </lineage>
</organism>
<dbReference type="Proteomes" id="UP001321748">
    <property type="component" value="Chromosome"/>
</dbReference>
<evidence type="ECO:0000313" key="2">
    <source>
        <dbReference type="Proteomes" id="UP001321748"/>
    </source>
</evidence>
<name>A0ABM8BDG8_9BIFI</name>
<dbReference type="Gene3D" id="3.40.470.10">
    <property type="entry name" value="Uracil-DNA glycosylase-like domain"/>
    <property type="match status" value="1"/>
</dbReference>
<protein>
    <submittedName>
        <fullName evidence="1">DNA-deoxyinosine glycosylase</fullName>
    </submittedName>
</protein>
<dbReference type="CDD" id="cd10032">
    <property type="entry name" value="UDG-F6_HDG"/>
    <property type="match status" value="1"/>
</dbReference>
<sequence>MPSPKSREVGFYFMHPRNRFWPLMAQLLKTEIGESIEERTNFLLSNHVALWDVIASCDITGAQDSTITNAVANDLKPILSQAPITSVFTSGSKATQLYRKLVLPQLNENNISLPLTSLPSTSPANAAMVLDTLCSAYSPLLLALGLRK</sequence>
<dbReference type="InterPro" id="IPR036895">
    <property type="entry name" value="Uracil-DNA_glycosylase-like_sf"/>
</dbReference>
<dbReference type="InterPro" id="IPR026353">
    <property type="entry name" value="Hypoxan-DNA_Glyclase"/>
</dbReference>
<reference evidence="1 2" key="1">
    <citation type="journal article" date="2023" name="Microbiol. Spectr.">
        <title>Symbiosis of Carpenter Bees with Uncharacterized Lactic Acid Bacteria Showing NAD Auxotrophy.</title>
        <authorList>
            <person name="Kawasaki S."/>
            <person name="Ozawa K."/>
            <person name="Mori T."/>
            <person name="Yamamoto A."/>
            <person name="Ito M."/>
            <person name="Ohkuma M."/>
            <person name="Sakamoto M."/>
            <person name="Matsutani M."/>
        </authorList>
    </citation>
    <scope>NUCLEOTIDE SEQUENCE [LARGE SCALE GENOMIC DNA]</scope>
    <source>
        <strain evidence="1 2">KimH</strain>
    </source>
</reference>
<evidence type="ECO:0000313" key="1">
    <source>
        <dbReference type="EMBL" id="BDR54951.1"/>
    </source>
</evidence>
<accession>A0ABM8BDG8</accession>
<proteinExistence type="predicted"/>
<gene>
    <name evidence="1" type="ORF">KIMH_10620</name>
</gene>
<dbReference type="NCBIfam" id="TIGR04274">
    <property type="entry name" value="hypoxanDNAglyco"/>
    <property type="match status" value="1"/>
</dbReference>
<dbReference type="EMBL" id="AP026800">
    <property type="protein sequence ID" value="BDR54951.1"/>
    <property type="molecule type" value="Genomic_DNA"/>
</dbReference>
<dbReference type="SUPFAM" id="SSF52141">
    <property type="entry name" value="Uracil-DNA glycosylase-like"/>
    <property type="match status" value="1"/>
</dbReference>